<evidence type="ECO:0000256" key="2">
    <source>
        <dbReference type="ARBA" id="ARBA00009415"/>
    </source>
</evidence>
<reference evidence="5 6" key="2">
    <citation type="submission" date="2018-11" db="EMBL/GenBank/DDBJ databases">
        <authorList>
            <consortium name="Pathogen Informatics"/>
        </authorList>
    </citation>
    <scope>NUCLEOTIDE SEQUENCE [LARGE SCALE GENOMIC DNA]</scope>
    <source>
        <strain evidence="5 6">NST_G2</strain>
    </source>
</reference>
<dbReference type="GO" id="GO:0005815">
    <property type="term" value="C:microtubule organizing center"/>
    <property type="evidence" value="ECO:0007669"/>
    <property type="project" value="TreeGrafter"/>
</dbReference>
<dbReference type="GO" id="GO:0005794">
    <property type="term" value="C:Golgi apparatus"/>
    <property type="evidence" value="ECO:0007669"/>
    <property type="project" value="TreeGrafter"/>
</dbReference>
<accession>A0A183TS30</accession>
<reference evidence="7" key="1">
    <citation type="submission" date="2016-06" db="UniProtKB">
        <authorList>
            <consortium name="WormBaseParasite"/>
        </authorList>
    </citation>
    <scope>IDENTIFICATION</scope>
</reference>
<dbReference type="WBParaSite" id="SSLN_0002000501-mRNA-1">
    <property type="protein sequence ID" value="SSLN_0002000501-mRNA-1"/>
    <property type="gene ID" value="SSLN_0002000501"/>
</dbReference>
<dbReference type="GO" id="GO:0030992">
    <property type="term" value="C:intraciliary transport particle B"/>
    <property type="evidence" value="ECO:0007669"/>
    <property type="project" value="TreeGrafter"/>
</dbReference>
<protein>
    <submittedName>
        <fullName evidence="7">SynN domain-containing protein</fullName>
    </submittedName>
</protein>
<sequence length="117" mass="13192">MGNLGNIFAFVQLIEKYRQASGGITERSKVLGELTDELERVKQEMDQRGSSMTDGSPVVRIKQAIQRLKAEITAMDIRTGVLEHTLLRMHLRAREESQKPLFTRYTVGGGPETDIVF</sequence>
<comment type="subcellular location">
    <subcellularLocation>
        <location evidence="1">Cell projection</location>
        <location evidence="1">Cilium</location>
    </subcellularLocation>
</comment>
<evidence type="ECO:0000256" key="1">
    <source>
        <dbReference type="ARBA" id="ARBA00004138"/>
    </source>
</evidence>
<proteinExistence type="inferred from homology"/>
<dbReference type="PANTHER" id="PTHR16011">
    <property type="entry name" value="IFT57/HIPPI"/>
    <property type="match status" value="1"/>
</dbReference>
<dbReference type="PANTHER" id="PTHR16011:SF0">
    <property type="entry name" value="INTRAFLAGELLAR TRANSPORT PROTEIN 57 HOMOLOG"/>
    <property type="match status" value="1"/>
</dbReference>
<evidence type="ECO:0000256" key="4">
    <source>
        <dbReference type="ARBA" id="ARBA00023273"/>
    </source>
</evidence>
<organism evidence="7">
    <name type="scientific">Schistocephalus solidus</name>
    <name type="common">Tapeworm</name>
    <dbReference type="NCBI Taxonomy" id="70667"/>
    <lineage>
        <taxon>Eukaryota</taxon>
        <taxon>Metazoa</taxon>
        <taxon>Spiralia</taxon>
        <taxon>Lophotrochozoa</taxon>
        <taxon>Platyhelminthes</taxon>
        <taxon>Cestoda</taxon>
        <taxon>Eucestoda</taxon>
        <taxon>Diphyllobothriidea</taxon>
        <taxon>Diphyllobothriidae</taxon>
        <taxon>Schistocephalus</taxon>
    </lineage>
</organism>
<dbReference type="GO" id="GO:0042073">
    <property type="term" value="P:intraciliary transport"/>
    <property type="evidence" value="ECO:0007669"/>
    <property type="project" value="TreeGrafter"/>
</dbReference>
<keyword evidence="6" id="KW-1185">Reference proteome</keyword>
<evidence type="ECO:0000313" key="6">
    <source>
        <dbReference type="Proteomes" id="UP000275846"/>
    </source>
</evidence>
<keyword evidence="3" id="KW-0969">Cilium</keyword>
<gene>
    <name evidence="5" type="ORF">SSLN_LOCUS19276</name>
</gene>
<keyword evidence="4" id="KW-0966">Cell projection</keyword>
<dbReference type="OrthoDB" id="423881at2759"/>
<dbReference type="STRING" id="70667.A0A183TS30"/>
<evidence type="ECO:0000313" key="7">
    <source>
        <dbReference type="WBParaSite" id="SSLN_0002000501-mRNA-1"/>
    </source>
</evidence>
<evidence type="ECO:0000313" key="5">
    <source>
        <dbReference type="EMBL" id="VDM05662.1"/>
    </source>
</evidence>
<dbReference type="InterPro" id="IPR019530">
    <property type="entry name" value="Intra-flagellar_transport_57"/>
</dbReference>
<dbReference type="GO" id="GO:0005929">
    <property type="term" value="C:cilium"/>
    <property type="evidence" value="ECO:0007669"/>
    <property type="project" value="UniProtKB-SubCell"/>
</dbReference>
<dbReference type="AlphaFoldDB" id="A0A183TS30"/>
<dbReference type="Pfam" id="PF10498">
    <property type="entry name" value="IFT57"/>
    <property type="match status" value="1"/>
</dbReference>
<dbReference type="GO" id="GO:1905515">
    <property type="term" value="P:non-motile cilium assembly"/>
    <property type="evidence" value="ECO:0007669"/>
    <property type="project" value="TreeGrafter"/>
</dbReference>
<name>A0A183TS30_SCHSO</name>
<dbReference type="Proteomes" id="UP000275846">
    <property type="component" value="Unassembled WGS sequence"/>
</dbReference>
<comment type="similarity">
    <text evidence="2">Belongs to the IFT57 family.</text>
</comment>
<dbReference type="EMBL" id="UYSU01046899">
    <property type="protein sequence ID" value="VDM05662.1"/>
    <property type="molecule type" value="Genomic_DNA"/>
</dbReference>
<evidence type="ECO:0000256" key="3">
    <source>
        <dbReference type="ARBA" id="ARBA00023069"/>
    </source>
</evidence>